<evidence type="ECO:0000256" key="2">
    <source>
        <dbReference type="ARBA" id="ARBA00023242"/>
    </source>
</evidence>
<dbReference type="SUPFAM" id="SSF48371">
    <property type="entry name" value="ARM repeat"/>
    <property type="match status" value="1"/>
</dbReference>
<name>A0AAV5QXU2_PICKL</name>
<evidence type="ECO:0000259" key="4">
    <source>
        <dbReference type="Pfam" id="PF04802"/>
    </source>
</evidence>
<comment type="caution">
    <text evidence="6">The sequence shown here is derived from an EMBL/GenBank/DDBJ whole genome shotgun (WGS) entry which is preliminary data.</text>
</comment>
<dbReference type="GO" id="GO:0006974">
    <property type="term" value="P:DNA damage response"/>
    <property type="evidence" value="ECO:0007669"/>
    <property type="project" value="TreeGrafter"/>
</dbReference>
<protein>
    <submittedName>
        <fullName evidence="6">Psy2 protein</fullName>
    </submittedName>
</protein>
<dbReference type="GO" id="GO:0005654">
    <property type="term" value="C:nucleoplasm"/>
    <property type="evidence" value="ECO:0007669"/>
    <property type="project" value="TreeGrafter"/>
</dbReference>
<keyword evidence="7" id="KW-1185">Reference proteome</keyword>
<evidence type="ECO:0000256" key="3">
    <source>
        <dbReference type="SAM" id="MobiDB-lite"/>
    </source>
</evidence>
<dbReference type="Pfam" id="PF04802">
    <property type="entry name" value="PP4R3"/>
    <property type="match status" value="1"/>
</dbReference>
<dbReference type="EMBL" id="BTGB01000001">
    <property type="protein sequence ID" value="GMM43994.1"/>
    <property type="molecule type" value="Genomic_DNA"/>
</dbReference>
<feature type="domain" description="Serine/threonine-protein phosphatase 4 regulatory subunit 3-like central" evidence="4">
    <location>
        <begin position="150"/>
        <end position="670"/>
    </location>
</feature>
<dbReference type="GO" id="GO:0072542">
    <property type="term" value="F:protein phosphatase activator activity"/>
    <property type="evidence" value="ECO:0007669"/>
    <property type="project" value="TreeGrafter"/>
</dbReference>
<dbReference type="Pfam" id="PF22972">
    <property type="entry name" value="EVH1_PP4R3"/>
    <property type="match status" value="1"/>
</dbReference>
<dbReference type="InterPro" id="IPR055236">
    <property type="entry name" value="EVH1_PP4R3"/>
</dbReference>
<comment type="subcellular location">
    <subcellularLocation>
        <location evidence="1">Nucleus</location>
    </subcellularLocation>
</comment>
<dbReference type="InterPro" id="IPR016024">
    <property type="entry name" value="ARM-type_fold"/>
</dbReference>
<proteinExistence type="predicted"/>
<dbReference type="Proteomes" id="UP001378960">
    <property type="component" value="Unassembled WGS sequence"/>
</dbReference>
<evidence type="ECO:0000313" key="6">
    <source>
        <dbReference type="EMBL" id="GMM43994.1"/>
    </source>
</evidence>
<keyword evidence="2" id="KW-0539">Nucleus</keyword>
<feature type="region of interest" description="Disordered" evidence="3">
    <location>
        <begin position="691"/>
        <end position="736"/>
    </location>
</feature>
<feature type="domain" description="PP4R3 EVH1-like" evidence="5">
    <location>
        <begin position="8"/>
        <end position="101"/>
    </location>
</feature>
<reference evidence="6 7" key="1">
    <citation type="journal article" date="2023" name="Elife">
        <title>Identification of key yeast species and microbe-microbe interactions impacting larval growth of Drosophila in the wild.</title>
        <authorList>
            <person name="Mure A."/>
            <person name="Sugiura Y."/>
            <person name="Maeda R."/>
            <person name="Honda K."/>
            <person name="Sakurai N."/>
            <person name="Takahashi Y."/>
            <person name="Watada M."/>
            <person name="Katoh T."/>
            <person name="Gotoh A."/>
            <person name="Gotoh Y."/>
            <person name="Taniguchi I."/>
            <person name="Nakamura K."/>
            <person name="Hayashi T."/>
            <person name="Katayama T."/>
            <person name="Uemura T."/>
            <person name="Hattori Y."/>
        </authorList>
    </citation>
    <scope>NUCLEOTIDE SEQUENCE [LARGE SCALE GENOMIC DNA]</scope>
    <source>
        <strain evidence="6 7">PK-24</strain>
    </source>
</reference>
<evidence type="ECO:0000259" key="5">
    <source>
        <dbReference type="Pfam" id="PF22972"/>
    </source>
</evidence>
<evidence type="ECO:0000313" key="7">
    <source>
        <dbReference type="Proteomes" id="UP001378960"/>
    </source>
</evidence>
<dbReference type="PANTHER" id="PTHR23318">
    <property type="entry name" value="ATP SYNTHASE GAMMA-RELATED"/>
    <property type="match status" value="1"/>
</dbReference>
<dbReference type="GO" id="GO:0030289">
    <property type="term" value="C:protein phosphatase 4 complex"/>
    <property type="evidence" value="ECO:0007669"/>
    <property type="project" value="TreeGrafter"/>
</dbReference>
<dbReference type="AlphaFoldDB" id="A0AAV5QXU2"/>
<dbReference type="PANTHER" id="PTHR23318:SF0">
    <property type="entry name" value="SERINE_THREONINE-PROTEIN PHOSPHATASE 4 REGULATORY SUBUNIT 3"/>
    <property type="match status" value="1"/>
</dbReference>
<accession>A0AAV5QXU2</accession>
<dbReference type="SUPFAM" id="SSF50729">
    <property type="entry name" value="PH domain-like"/>
    <property type="match status" value="1"/>
</dbReference>
<gene>
    <name evidence="6" type="ORF">DAPK24_005690</name>
</gene>
<dbReference type="Gene3D" id="2.30.29.30">
    <property type="entry name" value="Pleckstrin-homology domain (PH domain)/Phosphotyrosine-binding domain (PTB)"/>
    <property type="match status" value="1"/>
</dbReference>
<dbReference type="InterPro" id="IPR011993">
    <property type="entry name" value="PH-like_dom_sf"/>
</dbReference>
<organism evidence="6 7">
    <name type="scientific">Pichia kluyveri</name>
    <name type="common">Yeast</name>
    <dbReference type="NCBI Taxonomy" id="36015"/>
    <lineage>
        <taxon>Eukaryota</taxon>
        <taxon>Fungi</taxon>
        <taxon>Dikarya</taxon>
        <taxon>Ascomycota</taxon>
        <taxon>Saccharomycotina</taxon>
        <taxon>Pichiomycetes</taxon>
        <taxon>Pichiales</taxon>
        <taxon>Pichiaceae</taxon>
        <taxon>Pichia</taxon>
    </lineage>
</organism>
<evidence type="ECO:0000256" key="1">
    <source>
        <dbReference type="ARBA" id="ARBA00004123"/>
    </source>
</evidence>
<sequence length="736" mass="85138">MSEPTVQRRVKLYQLSDDKWVDCGTGYCSGHFVPNPHFKVVDESEPDKVLLNSPIIGNTQYQRQQDTLIVWTNNDGVDYALSFQEPEGCLEICAFLINIQENCEISSKISLIAIIQTSNGETTELIAGPMPELALPCDDINVMNGILDLLSIKEFRGRIIVKILENNAVWLDEICKLFGLFESSKSFNMLYILNDIIKSLIYFNEIDLWNLFVKNNEIFVKILGILEFDPELQGYKLSWRSNWEKSYEESIEIMKTTDLFEIDKENNEFKTDVFKYLSFSFLKNTVLVKVLDETNINCINTLINISELKIINYLEDHPESLDPIFQIKPITVNEKNHKNIETKLETKSDKDAEDAETDIDIDTENDSNLKIFQHIKLLHRIITISKFVQNFQRTSFYTLLISKGLIELIEYSIKNATDSTKIKIRLLITELIIIIVEHDILLFKNFNQNLLNILINIFLKDDNIILKSQSFEAIKILIDPMNMRESAIETDEIDDIFLVKFYEDPAKKLFSPLININNETEAEKIDWNQSFILENIISLLDFISKTHDPIYSRSFILENHLLKSVNRIILNLDRKFKRKLQLNSIKCLKSVVLSNDDFYTHYIIENDIFNGFFKLLQSLKDIDNLISSQCEGLLQNIVEKINDEVDEKNMKLIAEYFIENFKDTLADTEVGMSLIDVIQNRDSYDIDDDTVVISHNTGNGNGNESEESKIQKRPIEDVLDDTDTPPLISEPKKRAT</sequence>
<dbReference type="InterPro" id="IPR006887">
    <property type="entry name" value="P4R3-like_central_dom"/>
</dbReference>
<dbReference type="InterPro" id="IPR051137">
    <property type="entry name" value="PP4R3-like"/>
</dbReference>
<feature type="compositionally biased region" description="Basic and acidic residues" evidence="3">
    <location>
        <begin position="706"/>
        <end position="716"/>
    </location>
</feature>